<gene>
    <name evidence="2" type="ORF">INT47_012079</name>
</gene>
<dbReference type="AlphaFoldDB" id="A0A8H7QLB7"/>
<evidence type="ECO:0000259" key="1">
    <source>
        <dbReference type="Pfam" id="PF10551"/>
    </source>
</evidence>
<protein>
    <recommendedName>
        <fullName evidence="1">MULE transposase domain-containing protein</fullName>
    </recommendedName>
</protein>
<proteinExistence type="predicted"/>
<organism evidence="2 3">
    <name type="scientific">Mucor saturninus</name>
    <dbReference type="NCBI Taxonomy" id="64648"/>
    <lineage>
        <taxon>Eukaryota</taxon>
        <taxon>Fungi</taxon>
        <taxon>Fungi incertae sedis</taxon>
        <taxon>Mucoromycota</taxon>
        <taxon>Mucoromycotina</taxon>
        <taxon>Mucoromycetes</taxon>
        <taxon>Mucorales</taxon>
        <taxon>Mucorineae</taxon>
        <taxon>Mucoraceae</taxon>
        <taxon>Mucor</taxon>
    </lineage>
</organism>
<dbReference type="Pfam" id="PF10551">
    <property type="entry name" value="MULE"/>
    <property type="match status" value="1"/>
</dbReference>
<reference evidence="2" key="1">
    <citation type="submission" date="2020-12" db="EMBL/GenBank/DDBJ databases">
        <title>Metabolic potential, ecology and presence of endohyphal bacteria is reflected in genomic diversity of Mucoromycotina.</title>
        <authorList>
            <person name="Muszewska A."/>
            <person name="Okrasinska A."/>
            <person name="Steczkiewicz K."/>
            <person name="Drgas O."/>
            <person name="Orlowska M."/>
            <person name="Perlinska-Lenart U."/>
            <person name="Aleksandrzak-Piekarczyk T."/>
            <person name="Szatraj K."/>
            <person name="Zielenkiewicz U."/>
            <person name="Pilsyk S."/>
            <person name="Malc E."/>
            <person name="Mieczkowski P."/>
            <person name="Kruszewska J.S."/>
            <person name="Biernat P."/>
            <person name="Pawlowska J."/>
        </authorList>
    </citation>
    <scope>NUCLEOTIDE SEQUENCE</scope>
    <source>
        <strain evidence="2">WA0000017839</strain>
    </source>
</reference>
<dbReference type="Proteomes" id="UP000603453">
    <property type="component" value="Unassembled WGS sequence"/>
</dbReference>
<sequence length="95" mass="10616">MKNSCVPLDNIVLANNSMLNSVYMSTPIAYAFGAAENTDSYVWFLKSFKPAIFSCSREGIEPIFVTDKCSALMNAIDQVFQENCSLRLAYESKLQ</sequence>
<dbReference type="EMBL" id="JAEPRD010000188">
    <property type="protein sequence ID" value="KAG2194777.1"/>
    <property type="molecule type" value="Genomic_DNA"/>
</dbReference>
<keyword evidence="3" id="KW-1185">Reference proteome</keyword>
<name>A0A8H7QLB7_9FUNG</name>
<dbReference type="OrthoDB" id="2290018at2759"/>
<evidence type="ECO:0000313" key="3">
    <source>
        <dbReference type="Proteomes" id="UP000603453"/>
    </source>
</evidence>
<evidence type="ECO:0000313" key="2">
    <source>
        <dbReference type="EMBL" id="KAG2194777.1"/>
    </source>
</evidence>
<dbReference type="InterPro" id="IPR018289">
    <property type="entry name" value="MULE_transposase_dom"/>
</dbReference>
<accession>A0A8H7QLB7</accession>
<feature type="domain" description="MULE transposase" evidence="1">
    <location>
        <begin position="13"/>
        <end position="81"/>
    </location>
</feature>
<comment type="caution">
    <text evidence="2">The sequence shown here is derived from an EMBL/GenBank/DDBJ whole genome shotgun (WGS) entry which is preliminary data.</text>
</comment>